<evidence type="ECO:0000259" key="1">
    <source>
        <dbReference type="Pfam" id="PF25583"/>
    </source>
</evidence>
<protein>
    <submittedName>
        <fullName evidence="2">WYL domain-containing protein</fullName>
    </submittedName>
</protein>
<proteinExistence type="predicted"/>
<comment type="caution">
    <text evidence="2">The sequence shown here is derived from an EMBL/GenBank/DDBJ whole genome shotgun (WGS) entry which is preliminary data.</text>
</comment>
<dbReference type="InterPro" id="IPR057727">
    <property type="entry name" value="WCX_dom"/>
</dbReference>
<name>A0ABD7RMH2_ECTME</name>
<organism evidence="2 3">
    <name type="scientific">Ectopseudomonas mendocina</name>
    <name type="common">Pseudomonas mendocina</name>
    <dbReference type="NCBI Taxonomy" id="300"/>
    <lineage>
        <taxon>Bacteria</taxon>
        <taxon>Pseudomonadati</taxon>
        <taxon>Pseudomonadota</taxon>
        <taxon>Gammaproteobacteria</taxon>
        <taxon>Pseudomonadales</taxon>
        <taxon>Pseudomonadaceae</taxon>
        <taxon>Ectopseudomonas</taxon>
    </lineage>
</organism>
<evidence type="ECO:0000313" key="3">
    <source>
        <dbReference type="Proteomes" id="UP000317327"/>
    </source>
</evidence>
<reference evidence="2 3" key="1">
    <citation type="submission" date="2019-01" db="EMBL/GenBank/DDBJ databases">
        <title>Whole genome shotgun sequencing of Pseudomonas spp. isolated by its ability to degrade furfural.</title>
        <authorList>
            <person name="Donoso R."/>
            <person name="Farkas C."/>
            <person name="Villegas P."/>
            <person name="Gonzales-Toro F."/>
            <person name="Guajardo-Parra M."/>
            <person name="Araya-Nail M."/>
            <person name="Morgante V."/>
            <person name="Perez-Pantoja D."/>
        </authorList>
    </citation>
    <scope>NUCLEOTIDE SEQUENCE [LARGE SCALE GENOMIC DNA]</scope>
    <source>
        <strain evidence="2 3">VN231</strain>
    </source>
</reference>
<accession>A0ABD7RMH2</accession>
<feature type="domain" description="WCX" evidence="1">
    <location>
        <begin position="52"/>
        <end position="85"/>
    </location>
</feature>
<dbReference type="AlphaFoldDB" id="A0ABD7RMH2"/>
<dbReference type="Pfam" id="PF25583">
    <property type="entry name" value="WCX"/>
    <property type="match status" value="1"/>
</dbReference>
<dbReference type="RefSeq" id="WP_143503475.1">
    <property type="nucleotide sequence ID" value="NZ_SCFV01000028.1"/>
</dbReference>
<evidence type="ECO:0000313" key="2">
    <source>
        <dbReference type="EMBL" id="TRO10089.1"/>
    </source>
</evidence>
<sequence length="91" mass="10600">MFMLILFLCVRTISHIISMLNEQKLSQQTNQLFLHNKDWMNVKASSLVLSGHRFVDWLLSQGEHLEVLEPIELREQIATSAKRMAALYEKS</sequence>
<dbReference type="EMBL" id="SCFV01000028">
    <property type="protein sequence ID" value="TRO10089.1"/>
    <property type="molecule type" value="Genomic_DNA"/>
</dbReference>
<gene>
    <name evidence="2" type="ORF">EQ836_25975</name>
</gene>
<dbReference type="Proteomes" id="UP000317327">
    <property type="component" value="Unassembled WGS sequence"/>
</dbReference>